<evidence type="ECO:0000313" key="1">
    <source>
        <dbReference type="EMBL" id="THV37749.1"/>
    </source>
</evidence>
<reference evidence="2" key="1">
    <citation type="submission" date="2019-04" db="EMBL/GenBank/DDBJ databases">
        <title>Nocardioides xinjiangensis sp. nov.</title>
        <authorList>
            <person name="Liu S."/>
        </authorList>
    </citation>
    <scope>NUCLEOTIDE SEQUENCE [LARGE SCALE GENOMIC DNA]</scope>
    <source>
        <strain evidence="2">18</strain>
    </source>
</reference>
<dbReference type="AlphaFoldDB" id="A0A4S8Q9W7"/>
<dbReference type="OrthoDB" id="9828691at2"/>
<gene>
    <name evidence="1" type="ORF">FAB82_20105</name>
</gene>
<accession>A0A4S8Q9W7</accession>
<dbReference type="Proteomes" id="UP000308760">
    <property type="component" value="Unassembled WGS sequence"/>
</dbReference>
<keyword evidence="2" id="KW-1185">Reference proteome</keyword>
<evidence type="ECO:0008006" key="3">
    <source>
        <dbReference type="Google" id="ProtNLM"/>
    </source>
</evidence>
<reference evidence="1 2" key="2">
    <citation type="submission" date="2019-05" db="EMBL/GenBank/DDBJ databases">
        <title>Glycomyces buryatensis sp. nov.</title>
        <authorList>
            <person name="Nikitina E."/>
        </authorList>
    </citation>
    <scope>NUCLEOTIDE SEQUENCE [LARGE SCALE GENOMIC DNA]</scope>
    <source>
        <strain evidence="1 2">18</strain>
    </source>
</reference>
<proteinExistence type="predicted"/>
<protein>
    <recommendedName>
        <fullName evidence="3">SMI1/KNR4 family protein</fullName>
    </recommendedName>
</protein>
<organism evidence="1 2">
    <name type="scientific">Glycomyces buryatensis</name>
    <dbReference type="NCBI Taxonomy" id="2570927"/>
    <lineage>
        <taxon>Bacteria</taxon>
        <taxon>Bacillati</taxon>
        <taxon>Actinomycetota</taxon>
        <taxon>Actinomycetes</taxon>
        <taxon>Glycomycetales</taxon>
        <taxon>Glycomycetaceae</taxon>
        <taxon>Glycomyces</taxon>
    </lineage>
</organism>
<name>A0A4S8Q9W7_9ACTN</name>
<comment type="caution">
    <text evidence="1">The sequence shown here is derived from an EMBL/GenBank/DDBJ whole genome shotgun (WGS) entry which is preliminary data.</text>
</comment>
<dbReference type="EMBL" id="STGY01000068">
    <property type="protein sequence ID" value="THV37749.1"/>
    <property type="molecule type" value="Genomic_DNA"/>
</dbReference>
<dbReference type="RefSeq" id="WP_136536341.1">
    <property type="nucleotide sequence ID" value="NZ_STGY01000068.1"/>
</dbReference>
<sequence>MADDLGDWEFREPEPDRWVHIARCGNASVYLHLDAGTVAVTSADEMKAGGDKLRRLADDLPEFFHRYVFGPEYPLIEMNPSQMTVHLDDQDGWLALLETAGCFEHQALVQLKTQWDRQLSRPTYTPPKAWIEAEPSDSELEFKRRLALLTKAADRLKPAKFEQWDLALMSIGHYKGAPMAIKPQLPQDLWRLYRMQSMSAYGVLQFGSDGMIYERSDQLAKTFKSCGVDPGESDRWLAIALYHGKATLLLHRETGEVAGLEPAPANRLRSFGSDLFAFVNEFGIGPRHGELCFSERDRRQARNARQWLEFLQANDLI</sequence>
<evidence type="ECO:0000313" key="2">
    <source>
        <dbReference type="Proteomes" id="UP000308760"/>
    </source>
</evidence>